<evidence type="ECO:0000259" key="2">
    <source>
        <dbReference type="Pfam" id="PF00899"/>
    </source>
</evidence>
<sequence>MNTRQSERYSRHILLKELGMDGQEKILAAHALVIGAGGLGSPACYYLASAGIGKITLVDDDTVDLSNLQRQILHTTDRIGQPKAVSGKTTLSKINPDIDIIALNERPDEFRLHELAESASVVLDCTDNFASRHIINRVCVASRRPLVSGAALQFDGQVSVYDMRANDAPCYSCLFSADQPFEDRKAAQFGVFAPVVGIIGTIQAAEALKLVAGIGKSLAGSLLILDGLTMSWTRIQLDRNPDCPVCGKHQARAINHEAP</sequence>
<dbReference type="GO" id="GO:0005829">
    <property type="term" value="C:cytosol"/>
    <property type="evidence" value="ECO:0007669"/>
    <property type="project" value="TreeGrafter"/>
</dbReference>
<dbReference type="InterPro" id="IPR045886">
    <property type="entry name" value="ThiF/MoeB/HesA"/>
</dbReference>
<dbReference type="GO" id="GO:0008146">
    <property type="term" value="F:sulfotransferase activity"/>
    <property type="evidence" value="ECO:0007669"/>
    <property type="project" value="TreeGrafter"/>
</dbReference>
<keyword evidence="4" id="KW-1185">Reference proteome</keyword>
<dbReference type="GO" id="GO:0008641">
    <property type="term" value="F:ubiquitin-like modifier activating enzyme activity"/>
    <property type="evidence" value="ECO:0007669"/>
    <property type="project" value="InterPro"/>
</dbReference>
<accession>A0A9E9LYN8</accession>
<gene>
    <name evidence="3" type="ORF">NB640_05905</name>
</gene>
<protein>
    <submittedName>
        <fullName evidence="3">HesA/MoeB/ThiF family protein</fullName>
    </submittedName>
</protein>
<dbReference type="AlphaFoldDB" id="A0A9E9LYN8"/>
<dbReference type="NCBIfam" id="NF004281">
    <property type="entry name" value="PRK05690.1"/>
    <property type="match status" value="1"/>
</dbReference>
<dbReference type="SUPFAM" id="SSF69572">
    <property type="entry name" value="Activating enzymes of the ubiquitin-like proteins"/>
    <property type="match status" value="1"/>
</dbReference>
<comment type="similarity">
    <text evidence="1">Belongs to the HesA/MoeB/ThiF family.</text>
</comment>
<dbReference type="Pfam" id="PF00899">
    <property type="entry name" value="ThiF"/>
    <property type="match status" value="1"/>
</dbReference>
<feature type="domain" description="THIF-type NAD/FAD binding fold" evidence="2">
    <location>
        <begin position="9"/>
        <end position="245"/>
    </location>
</feature>
<name>A0A9E9LYN8_9BURK</name>
<proteinExistence type="inferred from homology"/>
<dbReference type="Gene3D" id="3.40.50.720">
    <property type="entry name" value="NAD(P)-binding Rossmann-like Domain"/>
    <property type="match status" value="1"/>
</dbReference>
<dbReference type="PANTHER" id="PTHR10953:SF102">
    <property type="entry name" value="ADENYLYLTRANSFERASE AND SULFURTRANSFERASE MOCS3"/>
    <property type="match status" value="1"/>
</dbReference>
<dbReference type="GO" id="GO:0004792">
    <property type="term" value="F:thiosulfate-cyanide sulfurtransferase activity"/>
    <property type="evidence" value="ECO:0007669"/>
    <property type="project" value="TreeGrafter"/>
</dbReference>
<dbReference type="InterPro" id="IPR000594">
    <property type="entry name" value="ThiF_NAD_FAD-bd"/>
</dbReference>
<dbReference type="InterPro" id="IPR035985">
    <property type="entry name" value="Ubiquitin-activating_enz"/>
</dbReference>
<evidence type="ECO:0000313" key="3">
    <source>
        <dbReference type="EMBL" id="WAW11162.1"/>
    </source>
</evidence>
<dbReference type="RefSeq" id="WP_269310272.1">
    <property type="nucleotide sequence ID" value="NZ_CP098242.1"/>
</dbReference>
<dbReference type="FunFam" id="3.40.50.720:FF:000080">
    <property type="entry name" value="Thiazole biosynthesis adenylyltransferase ThiF"/>
    <property type="match status" value="1"/>
</dbReference>
<dbReference type="Proteomes" id="UP001156215">
    <property type="component" value="Chromosome"/>
</dbReference>
<evidence type="ECO:0000313" key="4">
    <source>
        <dbReference type="Proteomes" id="UP001156215"/>
    </source>
</evidence>
<reference evidence="3" key="1">
    <citation type="journal article" date="2022" name="Front. Microbiol.">
        <title>New perspectives on an old grouping: The genomic and phenotypic variability of Oxalobacter formigenes and the implications for calcium oxalate stone prevention.</title>
        <authorList>
            <person name="Chmiel J.A."/>
            <person name="Carr C."/>
            <person name="Stuivenberg G.A."/>
            <person name="Venema R."/>
            <person name="Chanyi R.M."/>
            <person name="Al K.F."/>
            <person name="Giguere D."/>
            <person name="Say H."/>
            <person name="Akouris P.P."/>
            <person name="Dominguez Romero S.A."/>
            <person name="Kwong A."/>
            <person name="Tai V."/>
            <person name="Koval S.F."/>
            <person name="Razvi H."/>
            <person name="Bjazevic J."/>
            <person name="Burton J.P."/>
        </authorList>
    </citation>
    <scope>NUCLEOTIDE SEQUENCE</scope>
    <source>
        <strain evidence="3">WoOx3</strain>
    </source>
</reference>
<dbReference type="EMBL" id="CP098242">
    <property type="protein sequence ID" value="WAW11162.1"/>
    <property type="molecule type" value="Genomic_DNA"/>
</dbReference>
<evidence type="ECO:0000256" key="1">
    <source>
        <dbReference type="ARBA" id="ARBA00009919"/>
    </source>
</evidence>
<dbReference type="PANTHER" id="PTHR10953">
    <property type="entry name" value="UBIQUITIN-ACTIVATING ENZYME E1"/>
    <property type="match status" value="1"/>
</dbReference>
<dbReference type="KEGG" id="ovb:NB640_05905"/>
<dbReference type="CDD" id="cd00757">
    <property type="entry name" value="ThiF_MoeB_HesA_family"/>
    <property type="match status" value="1"/>
</dbReference>
<dbReference type="GO" id="GO:0016779">
    <property type="term" value="F:nucleotidyltransferase activity"/>
    <property type="evidence" value="ECO:0007669"/>
    <property type="project" value="TreeGrafter"/>
</dbReference>
<organism evidence="3 4">
    <name type="scientific">Oxalobacter vibrioformis</name>
    <dbReference type="NCBI Taxonomy" id="933080"/>
    <lineage>
        <taxon>Bacteria</taxon>
        <taxon>Pseudomonadati</taxon>
        <taxon>Pseudomonadota</taxon>
        <taxon>Betaproteobacteria</taxon>
        <taxon>Burkholderiales</taxon>
        <taxon>Oxalobacteraceae</taxon>
        <taxon>Oxalobacter</taxon>
    </lineage>
</organism>